<proteinExistence type="predicted"/>
<keyword evidence="7 13" id="KW-0472">Membrane</keyword>
<evidence type="ECO:0000256" key="14">
    <source>
        <dbReference type="SAM" id="SignalP"/>
    </source>
</evidence>
<comment type="subcellular location">
    <subcellularLocation>
        <location evidence="1">Cell membrane</location>
        <topology evidence="1">Multi-pass membrane protein</topology>
    </subcellularLocation>
</comment>
<evidence type="ECO:0000256" key="2">
    <source>
        <dbReference type="ARBA" id="ARBA00022448"/>
    </source>
</evidence>
<evidence type="ECO:0000256" key="8">
    <source>
        <dbReference type="ARBA" id="ARBA00023170"/>
    </source>
</evidence>
<feature type="compositionally biased region" description="Polar residues" evidence="12">
    <location>
        <begin position="20"/>
        <end position="37"/>
    </location>
</feature>
<evidence type="ECO:0000256" key="6">
    <source>
        <dbReference type="ARBA" id="ARBA00023065"/>
    </source>
</evidence>
<evidence type="ECO:0000256" key="10">
    <source>
        <dbReference type="ARBA" id="ARBA00023286"/>
    </source>
</evidence>
<dbReference type="PANTHER" id="PTHR42643">
    <property type="entry name" value="IONOTROPIC RECEPTOR 20A-RELATED"/>
    <property type="match status" value="1"/>
</dbReference>
<sequence length="497" mass="55553">MLLVLMTGALSLLAQRTTTLNSTPRSPLLQESTNFPISSLRGPSVTSGRPSLSDLYPSQDSPSRSPDYPLSKNPLSNGLDRSQNSPPRNHLPLRSTDRSLFDVGRLQNSLAMKMVAKYKISADGYYQQSIVNTLKELFNGPLYGKHITLSLGIFSEKMVSLDQMLSRFSNPVTLVKNNHTDFDDDSVPEIEPNDYAMMDSAEYIQNPEHFTRKRLTDEGRVTVYITGETSPVDLTDKSLFDITSALVIFSLGAQCHAASLLQAPVANSTSSLAVLCPVYTKQNANGNKLLTFRVFTWLPYNSDYQMFTLGTWSLSTFPSWEDLFIDRFASLHELTLHVSGDGYDEPYYFQLPNKEFDGISLRITNALADWLGFSYTLTGNASDAQWGGFVDGQWVGMLGDLWRGEKTLTINSLTLNERRIQEFSHSVAHSIEGYGFAVKVPQPLPRWRSVINPFNSIMWGAIVVALLIVALILYFFPYDGNEMSLYDSVIYVGKVNI</sequence>
<evidence type="ECO:0000259" key="15">
    <source>
        <dbReference type="Pfam" id="PF10613"/>
    </source>
</evidence>
<protein>
    <recommendedName>
        <fullName evidence="15">Ionotropic glutamate receptor L-glutamate and glycine-binding domain-containing protein</fullName>
    </recommendedName>
</protein>
<keyword evidence="2" id="KW-0813">Transport</keyword>
<evidence type="ECO:0000256" key="12">
    <source>
        <dbReference type="SAM" id="MobiDB-lite"/>
    </source>
</evidence>
<evidence type="ECO:0000313" key="17">
    <source>
        <dbReference type="Proteomes" id="UP001381693"/>
    </source>
</evidence>
<feature type="domain" description="Ionotropic glutamate receptor L-glutamate and glycine-binding" evidence="15">
    <location>
        <begin position="352"/>
        <end position="441"/>
    </location>
</feature>
<dbReference type="GO" id="GO:0005886">
    <property type="term" value="C:plasma membrane"/>
    <property type="evidence" value="ECO:0007669"/>
    <property type="project" value="UniProtKB-SubCell"/>
</dbReference>
<dbReference type="SUPFAM" id="SSF53850">
    <property type="entry name" value="Periplasmic binding protein-like II"/>
    <property type="match status" value="1"/>
</dbReference>
<keyword evidence="4 13" id="KW-0812">Transmembrane</keyword>
<keyword evidence="17" id="KW-1185">Reference proteome</keyword>
<feature type="region of interest" description="Disordered" evidence="12">
    <location>
        <begin position="20"/>
        <end position="96"/>
    </location>
</feature>
<keyword evidence="11" id="KW-0407">Ion channel</keyword>
<evidence type="ECO:0000256" key="13">
    <source>
        <dbReference type="SAM" id="Phobius"/>
    </source>
</evidence>
<dbReference type="EMBL" id="JAXCGZ010015338">
    <property type="protein sequence ID" value="KAK7070503.1"/>
    <property type="molecule type" value="Genomic_DNA"/>
</dbReference>
<dbReference type="InterPro" id="IPR019594">
    <property type="entry name" value="Glu/Gly-bd"/>
</dbReference>
<evidence type="ECO:0000256" key="3">
    <source>
        <dbReference type="ARBA" id="ARBA00022475"/>
    </source>
</evidence>
<dbReference type="AlphaFoldDB" id="A0AAN8WXV3"/>
<comment type="caution">
    <text evidence="16">The sequence shown here is derived from an EMBL/GenBank/DDBJ whole genome shotgun (WGS) entry which is preliminary data.</text>
</comment>
<feature type="signal peptide" evidence="14">
    <location>
        <begin position="1"/>
        <end position="19"/>
    </location>
</feature>
<evidence type="ECO:0000256" key="9">
    <source>
        <dbReference type="ARBA" id="ARBA00023180"/>
    </source>
</evidence>
<dbReference type="Pfam" id="PF10613">
    <property type="entry name" value="Lig_chan-Glu_bd"/>
    <property type="match status" value="1"/>
</dbReference>
<gene>
    <name evidence="16" type="ORF">SK128_021790</name>
</gene>
<evidence type="ECO:0000256" key="7">
    <source>
        <dbReference type="ARBA" id="ARBA00023136"/>
    </source>
</evidence>
<evidence type="ECO:0000256" key="4">
    <source>
        <dbReference type="ARBA" id="ARBA00022692"/>
    </source>
</evidence>
<organism evidence="16 17">
    <name type="scientific">Halocaridina rubra</name>
    <name type="common">Hawaiian red shrimp</name>
    <dbReference type="NCBI Taxonomy" id="373956"/>
    <lineage>
        <taxon>Eukaryota</taxon>
        <taxon>Metazoa</taxon>
        <taxon>Ecdysozoa</taxon>
        <taxon>Arthropoda</taxon>
        <taxon>Crustacea</taxon>
        <taxon>Multicrustacea</taxon>
        <taxon>Malacostraca</taxon>
        <taxon>Eumalacostraca</taxon>
        <taxon>Eucarida</taxon>
        <taxon>Decapoda</taxon>
        <taxon>Pleocyemata</taxon>
        <taxon>Caridea</taxon>
        <taxon>Atyoidea</taxon>
        <taxon>Atyidae</taxon>
        <taxon>Halocaridina</taxon>
    </lineage>
</organism>
<accession>A0AAN8WXV3</accession>
<keyword evidence="6" id="KW-0406">Ion transport</keyword>
<feature type="transmembrane region" description="Helical" evidence="13">
    <location>
        <begin position="457"/>
        <end position="476"/>
    </location>
</feature>
<keyword evidence="9" id="KW-0325">Glycoprotein</keyword>
<evidence type="ECO:0000256" key="1">
    <source>
        <dbReference type="ARBA" id="ARBA00004651"/>
    </source>
</evidence>
<dbReference type="Gene3D" id="3.40.190.10">
    <property type="entry name" value="Periplasmic binding protein-like II"/>
    <property type="match status" value="1"/>
</dbReference>
<dbReference type="GO" id="GO:0015276">
    <property type="term" value="F:ligand-gated monoatomic ion channel activity"/>
    <property type="evidence" value="ECO:0007669"/>
    <property type="project" value="InterPro"/>
</dbReference>
<feature type="compositionally biased region" description="Polar residues" evidence="12">
    <location>
        <begin position="44"/>
        <end position="64"/>
    </location>
</feature>
<dbReference type="Proteomes" id="UP001381693">
    <property type="component" value="Unassembled WGS sequence"/>
</dbReference>
<evidence type="ECO:0000256" key="11">
    <source>
        <dbReference type="ARBA" id="ARBA00023303"/>
    </source>
</evidence>
<evidence type="ECO:0000313" key="16">
    <source>
        <dbReference type="EMBL" id="KAK7070503.1"/>
    </source>
</evidence>
<keyword evidence="3" id="KW-1003">Cell membrane</keyword>
<dbReference type="PANTHER" id="PTHR42643:SF24">
    <property type="entry name" value="IONOTROPIC RECEPTOR 60A"/>
    <property type="match status" value="1"/>
</dbReference>
<keyword evidence="10" id="KW-1071">Ligand-gated ion channel</keyword>
<keyword evidence="14" id="KW-0732">Signal</keyword>
<evidence type="ECO:0000256" key="5">
    <source>
        <dbReference type="ARBA" id="ARBA00022989"/>
    </source>
</evidence>
<feature type="compositionally biased region" description="Polar residues" evidence="12">
    <location>
        <begin position="73"/>
        <end position="87"/>
    </location>
</feature>
<dbReference type="InterPro" id="IPR052192">
    <property type="entry name" value="Insect_Ionotropic_Sensory_Rcpt"/>
</dbReference>
<keyword evidence="5 13" id="KW-1133">Transmembrane helix</keyword>
<feature type="chain" id="PRO_5043008246" description="Ionotropic glutamate receptor L-glutamate and glycine-binding domain-containing protein" evidence="14">
    <location>
        <begin position="20"/>
        <end position="497"/>
    </location>
</feature>
<name>A0AAN8WXV3_HALRR</name>
<keyword evidence="8" id="KW-0675">Receptor</keyword>
<reference evidence="16 17" key="1">
    <citation type="submission" date="2023-11" db="EMBL/GenBank/DDBJ databases">
        <title>Halocaridina rubra genome assembly.</title>
        <authorList>
            <person name="Smith C."/>
        </authorList>
    </citation>
    <scope>NUCLEOTIDE SEQUENCE [LARGE SCALE GENOMIC DNA]</scope>
    <source>
        <strain evidence="16">EP-1</strain>
        <tissue evidence="16">Whole</tissue>
    </source>
</reference>